<dbReference type="Proteomes" id="UP000004995">
    <property type="component" value="Unassembled WGS sequence"/>
</dbReference>
<dbReference type="AlphaFoldDB" id="K3XTP4"/>
<accession>K3XTP4</accession>
<proteinExistence type="predicted"/>
<dbReference type="Gramene" id="KQL04583">
    <property type="protein sequence ID" value="KQL04583"/>
    <property type="gene ID" value="SETIT_005360mg"/>
</dbReference>
<dbReference type="EMBL" id="AGNK02002888">
    <property type="status" value="NOT_ANNOTATED_CDS"/>
    <property type="molecule type" value="Genomic_DNA"/>
</dbReference>
<reference evidence="2" key="2">
    <citation type="submission" date="2018-08" db="UniProtKB">
        <authorList>
            <consortium name="EnsemblPlants"/>
        </authorList>
    </citation>
    <scope>IDENTIFICATION</scope>
    <source>
        <strain evidence="2">Yugu1</strain>
    </source>
</reference>
<evidence type="ECO:0000313" key="2">
    <source>
        <dbReference type="EnsemblPlants" id="KQL04584"/>
    </source>
</evidence>
<dbReference type="Gramene" id="KQL04584">
    <property type="protein sequence ID" value="KQL04584"/>
    <property type="gene ID" value="SETIT_005360mg"/>
</dbReference>
<dbReference type="EnsemblPlants" id="KQL04584">
    <property type="protein sequence ID" value="KQL04584"/>
    <property type="gene ID" value="SETIT_005360mg"/>
</dbReference>
<name>K3XTP4_SETIT</name>
<evidence type="ECO:0000313" key="3">
    <source>
        <dbReference type="Proteomes" id="UP000004995"/>
    </source>
</evidence>
<reference evidence="3" key="1">
    <citation type="journal article" date="2012" name="Nat. Biotechnol.">
        <title>Reference genome sequence of the model plant Setaria.</title>
        <authorList>
            <person name="Bennetzen J.L."/>
            <person name="Schmutz J."/>
            <person name="Wang H."/>
            <person name="Percifield R."/>
            <person name="Hawkins J."/>
            <person name="Pontaroli A.C."/>
            <person name="Estep M."/>
            <person name="Feng L."/>
            <person name="Vaughn J.N."/>
            <person name="Grimwood J."/>
            <person name="Jenkins J."/>
            <person name="Barry K."/>
            <person name="Lindquist E."/>
            <person name="Hellsten U."/>
            <person name="Deshpande S."/>
            <person name="Wang X."/>
            <person name="Wu X."/>
            <person name="Mitros T."/>
            <person name="Triplett J."/>
            <person name="Yang X."/>
            <person name="Ye C.Y."/>
            <person name="Mauro-Herrera M."/>
            <person name="Wang L."/>
            <person name="Li P."/>
            <person name="Sharma M."/>
            <person name="Sharma R."/>
            <person name="Ronald P.C."/>
            <person name="Panaud O."/>
            <person name="Kellogg E.A."/>
            <person name="Brutnell T.P."/>
            <person name="Doust A.N."/>
            <person name="Tuskan G.A."/>
            <person name="Rokhsar D."/>
            <person name="Devos K.M."/>
        </authorList>
    </citation>
    <scope>NUCLEOTIDE SEQUENCE [LARGE SCALE GENOMIC DNA]</scope>
    <source>
        <strain evidence="3">cv. Yugu1</strain>
    </source>
</reference>
<sequence length="114" mass="13052">MDDGCRGRRDTVPRRWRPPARRLLTRLVAKAIRDLDRDPSTVARRQVGSARARLKGRRPASSRRVTYRPASCCLPLAWRHILHSITVRVGVRWKAPARGWGVAGRPASVQRREQ</sequence>
<protein>
    <submittedName>
        <fullName evidence="2">Uncharacterized protein</fullName>
    </submittedName>
</protein>
<keyword evidence="3" id="KW-1185">Reference proteome</keyword>
<evidence type="ECO:0000256" key="1">
    <source>
        <dbReference type="SAM" id="MobiDB-lite"/>
    </source>
</evidence>
<organism evidence="2 3">
    <name type="scientific">Setaria italica</name>
    <name type="common">Foxtail millet</name>
    <name type="synonym">Panicum italicum</name>
    <dbReference type="NCBI Taxonomy" id="4555"/>
    <lineage>
        <taxon>Eukaryota</taxon>
        <taxon>Viridiplantae</taxon>
        <taxon>Streptophyta</taxon>
        <taxon>Embryophyta</taxon>
        <taxon>Tracheophyta</taxon>
        <taxon>Spermatophyta</taxon>
        <taxon>Magnoliopsida</taxon>
        <taxon>Liliopsida</taxon>
        <taxon>Poales</taxon>
        <taxon>Poaceae</taxon>
        <taxon>PACMAD clade</taxon>
        <taxon>Panicoideae</taxon>
        <taxon>Panicodae</taxon>
        <taxon>Paniceae</taxon>
        <taxon>Cenchrinae</taxon>
        <taxon>Setaria</taxon>
    </lineage>
</organism>
<dbReference type="HOGENOM" id="CLU_2125402_0_0_1"/>
<dbReference type="EnsemblPlants" id="KQL04583">
    <property type="protein sequence ID" value="KQL04583"/>
    <property type="gene ID" value="SETIT_005360mg"/>
</dbReference>
<feature type="compositionally biased region" description="Basic residues" evidence="1">
    <location>
        <begin position="52"/>
        <end position="61"/>
    </location>
</feature>
<feature type="region of interest" description="Disordered" evidence="1">
    <location>
        <begin position="38"/>
        <end position="62"/>
    </location>
</feature>